<keyword evidence="7 10" id="KW-0464">Manganese</keyword>
<dbReference type="HAMAP" id="MF_00202">
    <property type="entry name" value="Idi"/>
    <property type="match status" value="1"/>
</dbReference>
<dbReference type="GO" id="GO:0046872">
    <property type="term" value="F:metal ion binding"/>
    <property type="evidence" value="ECO:0007669"/>
    <property type="project" value="UniProtKB-KW"/>
</dbReference>
<evidence type="ECO:0000256" key="4">
    <source>
        <dbReference type="ARBA" id="ARBA00022490"/>
    </source>
</evidence>
<evidence type="ECO:0000256" key="7">
    <source>
        <dbReference type="ARBA" id="ARBA00023211"/>
    </source>
</evidence>
<evidence type="ECO:0000256" key="6">
    <source>
        <dbReference type="ARBA" id="ARBA00022842"/>
    </source>
</evidence>
<dbReference type="PANTHER" id="PTHR10885:SF0">
    <property type="entry name" value="ISOPENTENYL-DIPHOSPHATE DELTA-ISOMERASE"/>
    <property type="match status" value="1"/>
</dbReference>
<comment type="pathway">
    <text evidence="1 10">Isoprenoid biosynthesis; dimethylallyl diphosphate biosynthesis; dimethylallyl diphosphate from isopentenyl diphosphate: step 1/1.</text>
</comment>
<dbReference type="AlphaFoldDB" id="A0A4R6ELD0"/>
<keyword evidence="8 10" id="KW-0414">Isoprene biosynthesis</keyword>
<evidence type="ECO:0000313" key="13">
    <source>
        <dbReference type="EMBL" id="TDN58628.1"/>
    </source>
</evidence>
<dbReference type="GO" id="GO:0050992">
    <property type="term" value="P:dimethylallyl diphosphate biosynthetic process"/>
    <property type="evidence" value="ECO:0007669"/>
    <property type="project" value="UniProtKB-UniRule"/>
</dbReference>
<comment type="subcellular location">
    <subcellularLocation>
        <location evidence="10">Cytoplasm</location>
    </subcellularLocation>
</comment>
<evidence type="ECO:0000256" key="2">
    <source>
        <dbReference type="ARBA" id="ARBA00007579"/>
    </source>
</evidence>
<dbReference type="NCBIfam" id="NF002995">
    <property type="entry name" value="PRK03759.1"/>
    <property type="match status" value="1"/>
</dbReference>
<proteinExistence type="inferred from homology"/>
<evidence type="ECO:0000256" key="9">
    <source>
        <dbReference type="ARBA" id="ARBA00023235"/>
    </source>
</evidence>
<evidence type="ECO:0000256" key="11">
    <source>
        <dbReference type="PIRSR" id="PIRSR018427-1"/>
    </source>
</evidence>
<evidence type="ECO:0000256" key="5">
    <source>
        <dbReference type="ARBA" id="ARBA00022723"/>
    </source>
</evidence>
<feature type="domain" description="Nudix hydrolase" evidence="12">
    <location>
        <begin position="31"/>
        <end position="165"/>
    </location>
</feature>
<dbReference type="EMBL" id="SNVX01000005">
    <property type="protein sequence ID" value="TDN58628.1"/>
    <property type="molecule type" value="Genomic_DNA"/>
</dbReference>
<comment type="similarity">
    <text evidence="2 10">Belongs to the IPP isomerase type 1 family.</text>
</comment>
<feature type="active site" evidence="10 11">
    <location>
        <position position="68"/>
    </location>
</feature>
<dbReference type="NCBIfam" id="TIGR02150">
    <property type="entry name" value="IPP_isom_1"/>
    <property type="match status" value="1"/>
</dbReference>
<dbReference type="PIRSF" id="PIRSF018427">
    <property type="entry name" value="Isopntndiph_ism"/>
    <property type="match status" value="1"/>
</dbReference>
<comment type="subunit">
    <text evidence="10">Homodimer.</text>
</comment>
<evidence type="ECO:0000256" key="10">
    <source>
        <dbReference type="HAMAP-Rule" id="MF_00202"/>
    </source>
</evidence>
<protein>
    <recommendedName>
        <fullName evidence="3 10">Isopentenyl-diphosphate Delta-isomerase</fullName>
        <shortName evidence="10">IPP isomerase</shortName>
        <ecNumber evidence="3 10">5.3.3.2</ecNumber>
    </recommendedName>
    <alternativeName>
        <fullName evidence="10">IPP:DMAPP isomerase</fullName>
    </alternativeName>
    <alternativeName>
        <fullName evidence="10">Isopentenyl pyrophosphate isomerase</fullName>
    </alternativeName>
</protein>
<dbReference type="OrthoDB" id="9809458at2"/>
<feature type="active site" evidence="10 11">
    <location>
        <position position="117"/>
    </location>
</feature>
<comment type="cofactor">
    <cofactor evidence="10">
        <name>Mn(2+)</name>
        <dbReference type="ChEBI" id="CHEBI:29035"/>
    </cofactor>
    <text evidence="10">Binds 1 Mn(2+) ion per subunit.</text>
</comment>
<reference evidence="13 14" key="1">
    <citation type="submission" date="2019-03" db="EMBL/GenBank/DDBJ databases">
        <title>Genomic analyses of the natural microbiome of Caenorhabditis elegans.</title>
        <authorList>
            <person name="Samuel B."/>
        </authorList>
    </citation>
    <scope>NUCLEOTIDE SEQUENCE [LARGE SCALE GENOMIC DNA]</scope>
    <source>
        <strain evidence="13 14">BIGb0156</strain>
    </source>
</reference>
<feature type="binding site" evidence="10">
    <location>
        <position position="117"/>
    </location>
    <ligand>
        <name>Mn(2+)</name>
        <dbReference type="ChEBI" id="CHEBI:29035"/>
    </ligand>
</feature>
<dbReference type="SUPFAM" id="SSF55811">
    <property type="entry name" value="Nudix"/>
    <property type="match status" value="1"/>
</dbReference>
<comment type="caution">
    <text evidence="13">The sequence shown here is derived from an EMBL/GenBank/DDBJ whole genome shotgun (WGS) entry which is preliminary data.</text>
</comment>
<dbReference type="InterPro" id="IPR011876">
    <property type="entry name" value="IsopentenylPP_isomerase_typ1"/>
</dbReference>
<comment type="cofactor">
    <cofactor evidence="10">
        <name>Mg(2+)</name>
        <dbReference type="ChEBI" id="CHEBI:18420"/>
    </cofactor>
    <text evidence="10">Binds 1 Mg(2+) ion per subunit. The magnesium ion binds only when substrate is bound.</text>
</comment>
<dbReference type="EC" id="5.3.3.2" evidence="3 10"/>
<dbReference type="GO" id="GO:0004452">
    <property type="term" value="F:isopentenyl-diphosphate delta-isomerase activity"/>
    <property type="evidence" value="ECO:0007669"/>
    <property type="project" value="UniProtKB-UniRule"/>
</dbReference>
<feature type="binding site" evidence="10">
    <location>
        <position position="26"/>
    </location>
    <ligand>
        <name>Mn(2+)</name>
        <dbReference type="ChEBI" id="CHEBI:29035"/>
    </ligand>
</feature>
<dbReference type="Gene3D" id="3.90.79.10">
    <property type="entry name" value="Nucleoside Triphosphate Pyrophosphohydrolase"/>
    <property type="match status" value="1"/>
</dbReference>
<dbReference type="GO" id="GO:0008299">
    <property type="term" value="P:isoprenoid biosynthetic process"/>
    <property type="evidence" value="ECO:0007669"/>
    <property type="project" value="UniProtKB-UniRule"/>
</dbReference>
<dbReference type="FunFam" id="3.90.79.10:FF:000009">
    <property type="entry name" value="Isopentenyl-diphosphate Delta-isomerase"/>
    <property type="match status" value="1"/>
</dbReference>
<dbReference type="Proteomes" id="UP000295530">
    <property type="component" value="Unassembled WGS sequence"/>
</dbReference>
<dbReference type="CDD" id="cd02885">
    <property type="entry name" value="NUDIX_IPP_Isomerase"/>
    <property type="match status" value="1"/>
</dbReference>
<evidence type="ECO:0000313" key="14">
    <source>
        <dbReference type="Proteomes" id="UP000295530"/>
    </source>
</evidence>
<comment type="function">
    <text evidence="10">Catalyzes the 1,3-allylic rearrangement of the homoallylic substrate isopentenyl (IPP) to its highly electrophilic allylic isomer, dimethylallyl diphosphate (DMAPP).</text>
</comment>
<dbReference type="InterPro" id="IPR015797">
    <property type="entry name" value="NUDIX_hydrolase-like_dom_sf"/>
</dbReference>
<dbReference type="RefSeq" id="WP_133461232.1">
    <property type="nucleotide sequence ID" value="NZ_SNVX01000005.1"/>
</dbReference>
<name>A0A4R6ELD0_SCAGO</name>
<gene>
    <name evidence="10" type="primary">idi</name>
    <name evidence="13" type="ORF">EC847_105266</name>
</gene>
<feature type="binding site" evidence="10">
    <location>
        <position position="88"/>
    </location>
    <ligand>
        <name>Mg(2+)</name>
        <dbReference type="ChEBI" id="CHEBI:18420"/>
    </ligand>
</feature>
<dbReference type="PANTHER" id="PTHR10885">
    <property type="entry name" value="ISOPENTENYL-DIPHOSPHATE DELTA-ISOMERASE"/>
    <property type="match status" value="1"/>
</dbReference>
<dbReference type="InterPro" id="IPR056375">
    <property type="entry name" value="Idi_bact"/>
</dbReference>
<evidence type="ECO:0000256" key="8">
    <source>
        <dbReference type="ARBA" id="ARBA00023229"/>
    </source>
</evidence>
<dbReference type="UniPathway" id="UPA00059">
    <property type="reaction ID" value="UER00104"/>
</dbReference>
<evidence type="ECO:0000259" key="12">
    <source>
        <dbReference type="PROSITE" id="PS51462"/>
    </source>
</evidence>
<keyword evidence="6 10" id="KW-0460">Magnesium</keyword>
<evidence type="ECO:0000256" key="1">
    <source>
        <dbReference type="ARBA" id="ARBA00004826"/>
    </source>
</evidence>
<keyword evidence="14" id="KW-1185">Reference proteome</keyword>
<dbReference type="InterPro" id="IPR000086">
    <property type="entry name" value="NUDIX_hydrolase_dom"/>
</dbReference>
<dbReference type="PROSITE" id="PS51462">
    <property type="entry name" value="NUDIX"/>
    <property type="match status" value="1"/>
</dbReference>
<comment type="catalytic activity">
    <reaction evidence="10">
        <text>isopentenyl diphosphate = dimethylallyl diphosphate</text>
        <dbReference type="Rhea" id="RHEA:23284"/>
        <dbReference type="ChEBI" id="CHEBI:57623"/>
        <dbReference type="ChEBI" id="CHEBI:128769"/>
        <dbReference type="EC" id="5.3.3.2"/>
    </reaction>
</comment>
<dbReference type="Pfam" id="PF00293">
    <property type="entry name" value="NUDIX"/>
    <property type="match status" value="1"/>
</dbReference>
<keyword evidence="9 10" id="KW-0413">Isomerase</keyword>
<keyword evidence="4 10" id="KW-0963">Cytoplasm</keyword>
<organism evidence="13 14">
    <name type="scientific">Scandinavium goeteborgense</name>
    <dbReference type="NCBI Taxonomy" id="1851514"/>
    <lineage>
        <taxon>Bacteria</taxon>
        <taxon>Pseudomonadati</taxon>
        <taxon>Pseudomonadota</taxon>
        <taxon>Gammaproteobacteria</taxon>
        <taxon>Enterobacterales</taxon>
        <taxon>Enterobacteriaceae</taxon>
        <taxon>Scandinavium</taxon>
    </lineage>
</organism>
<sequence length="183" mass="20786">MSRQEHVILLDEQGAAIGTQEKYAAHNTATPLHLAFSCWLFNAKGELLLTRRALSKKAWPGVWTSSVCGHPQLNETAEEALIRRCRYEVGAEVKDITPVYPTFRYREIDSSGIVEHEVCPVFAARMTNELTLNSDEVMEYRWLSLNDLRQAIEAAPFLFSPWMGRQFAHTAARDALFQFARAV</sequence>
<feature type="binding site" evidence="10">
    <location>
        <position position="70"/>
    </location>
    <ligand>
        <name>Mn(2+)</name>
        <dbReference type="ChEBI" id="CHEBI:29035"/>
    </ligand>
</feature>
<feature type="binding site" evidence="10">
    <location>
        <position position="115"/>
    </location>
    <ligand>
        <name>Mn(2+)</name>
        <dbReference type="ChEBI" id="CHEBI:29035"/>
    </ligand>
</feature>
<evidence type="ECO:0000256" key="3">
    <source>
        <dbReference type="ARBA" id="ARBA00012057"/>
    </source>
</evidence>
<dbReference type="GO" id="GO:0005737">
    <property type="term" value="C:cytoplasm"/>
    <property type="evidence" value="ECO:0007669"/>
    <property type="project" value="UniProtKB-SubCell"/>
</dbReference>
<accession>A0A4R6ELD0</accession>
<keyword evidence="5 10" id="KW-0479">Metal-binding</keyword>
<feature type="binding site" evidence="10">
    <location>
        <position position="33"/>
    </location>
    <ligand>
        <name>Mn(2+)</name>
        <dbReference type="ChEBI" id="CHEBI:29035"/>
    </ligand>
</feature>